<dbReference type="STRING" id="400727.A0A2T7NXU5"/>
<proteinExistence type="inferred from homology"/>
<accession>A0A2T7NXU5</accession>
<feature type="transmembrane region" description="Helical" evidence="8">
    <location>
        <begin position="39"/>
        <end position="62"/>
    </location>
</feature>
<comment type="subcellular location">
    <subcellularLocation>
        <location evidence="1">Membrane</location>
        <topology evidence="1">Multi-pass membrane protein</topology>
    </subcellularLocation>
</comment>
<keyword evidence="3" id="KW-0813">Transport</keyword>
<comment type="similarity">
    <text evidence="2">Belongs to the nucleotide-sugar transporter family. SLC35B subfamily.</text>
</comment>
<name>A0A2T7NXU5_POMCA</name>
<gene>
    <name evidence="10" type="ORF">C0Q70_13648</name>
</gene>
<evidence type="ECO:0000256" key="4">
    <source>
        <dbReference type="ARBA" id="ARBA00022692"/>
    </source>
</evidence>
<dbReference type="AlphaFoldDB" id="A0A2T7NXU5"/>
<feature type="transmembrane region" description="Helical" evidence="8">
    <location>
        <begin position="165"/>
        <end position="184"/>
    </location>
</feature>
<feature type="transmembrane region" description="Helical" evidence="8">
    <location>
        <begin position="317"/>
        <end position="338"/>
    </location>
</feature>
<feature type="chain" id="PRO_5015563217" description="Adenosine 3'-phospho 5'-phosphosulfate transporter 1" evidence="9">
    <location>
        <begin position="22"/>
        <end position="445"/>
    </location>
</feature>
<dbReference type="Proteomes" id="UP000245119">
    <property type="component" value="Linkage Group LG8"/>
</dbReference>
<sequence length="445" mass="49392">MAVLASLILFGVLVIPVTILGQAADEDPAGDAPDAWTDFWVVRLTLNLLGYATIFVPGFLLIQYLRKIKYNETAGPGCLSNMAVLCVFGHEKDITTVAEEGGQTISAQKKMEEQPFSKKALVLSVCFFGLQGSYLTWGLLQERIMTFEYGKTNTSSGEFFKNSQFLVFVNRVLAFVIALLVIFFQHQPKHTAPLYKYCFSSFSNIMSSWCQYEALKFVSFPTQVLAKASKVIPVMLMGKIVSKRTYEAYEYITAVMISVGVSMFLLTSQDATRSKDTVTTTSGLVMLVGYMLFDSFTSNWQGELFTQYKMSSIQMMAGVNLFSCLLTTVSLIEQGGFIEASAFMFRHPDFFVHSVILSICSATGQLFIFYTIAQFGAVTFIIIMTMRQGFAILLSCIIYGHPVTVIGILGIGIVFAALFIRIYATQQKRAVKLSQAALPARSERT</sequence>
<evidence type="ECO:0000256" key="5">
    <source>
        <dbReference type="ARBA" id="ARBA00022989"/>
    </source>
</evidence>
<organism evidence="10 11">
    <name type="scientific">Pomacea canaliculata</name>
    <name type="common">Golden apple snail</name>
    <dbReference type="NCBI Taxonomy" id="400727"/>
    <lineage>
        <taxon>Eukaryota</taxon>
        <taxon>Metazoa</taxon>
        <taxon>Spiralia</taxon>
        <taxon>Lophotrochozoa</taxon>
        <taxon>Mollusca</taxon>
        <taxon>Gastropoda</taxon>
        <taxon>Caenogastropoda</taxon>
        <taxon>Architaenioglossa</taxon>
        <taxon>Ampullarioidea</taxon>
        <taxon>Ampullariidae</taxon>
        <taxon>Pomacea</taxon>
    </lineage>
</organism>
<evidence type="ECO:0000256" key="1">
    <source>
        <dbReference type="ARBA" id="ARBA00004141"/>
    </source>
</evidence>
<dbReference type="PANTHER" id="PTHR10778">
    <property type="entry name" value="SOLUTE CARRIER FAMILY 35 MEMBER B"/>
    <property type="match status" value="1"/>
</dbReference>
<keyword evidence="11" id="KW-1185">Reference proteome</keyword>
<protein>
    <recommendedName>
        <fullName evidence="7">Adenosine 3'-phospho 5'-phosphosulfate transporter 1</fullName>
    </recommendedName>
</protein>
<dbReference type="EMBL" id="PZQS01000008">
    <property type="protein sequence ID" value="PVD25981.1"/>
    <property type="molecule type" value="Genomic_DNA"/>
</dbReference>
<evidence type="ECO:0000256" key="6">
    <source>
        <dbReference type="ARBA" id="ARBA00023136"/>
    </source>
</evidence>
<dbReference type="GO" id="GO:0000139">
    <property type="term" value="C:Golgi membrane"/>
    <property type="evidence" value="ECO:0007669"/>
    <property type="project" value="TreeGrafter"/>
</dbReference>
<evidence type="ECO:0000256" key="9">
    <source>
        <dbReference type="SAM" id="SignalP"/>
    </source>
</evidence>
<feature type="signal peptide" evidence="9">
    <location>
        <begin position="1"/>
        <end position="21"/>
    </location>
</feature>
<reference evidence="10 11" key="1">
    <citation type="submission" date="2018-04" db="EMBL/GenBank/DDBJ databases">
        <title>The genome of golden apple snail Pomacea canaliculata provides insight into stress tolerance and invasive adaptation.</title>
        <authorList>
            <person name="Liu C."/>
            <person name="Liu B."/>
            <person name="Ren Y."/>
            <person name="Zhang Y."/>
            <person name="Wang H."/>
            <person name="Li S."/>
            <person name="Jiang F."/>
            <person name="Yin L."/>
            <person name="Zhang G."/>
            <person name="Qian W."/>
            <person name="Fan W."/>
        </authorList>
    </citation>
    <scope>NUCLEOTIDE SEQUENCE [LARGE SCALE GENOMIC DNA]</scope>
    <source>
        <strain evidence="10">SZHN2017</strain>
        <tissue evidence="10">Muscle</tissue>
    </source>
</reference>
<evidence type="ECO:0000256" key="3">
    <source>
        <dbReference type="ARBA" id="ARBA00022448"/>
    </source>
</evidence>
<keyword evidence="4 8" id="KW-0812">Transmembrane</keyword>
<evidence type="ECO:0000313" key="10">
    <source>
        <dbReference type="EMBL" id="PVD25981.1"/>
    </source>
</evidence>
<evidence type="ECO:0000313" key="11">
    <source>
        <dbReference type="Proteomes" id="UP000245119"/>
    </source>
</evidence>
<feature type="transmembrane region" description="Helical" evidence="8">
    <location>
        <begin position="278"/>
        <end position="296"/>
    </location>
</feature>
<keyword evidence="9" id="KW-0732">Signal</keyword>
<keyword evidence="5 8" id="KW-1133">Transmembrane helix</keyword>
<evidence type="ECO:0000256" key="2">
    <source>
        <dbReference type="ARBA" id="ARBA00010694"/>
    </source>
</evidence>
<evidence type="ECO:0000256" key="7">
    <source>
        <dbReference type="ARBA" id="ARBA00039668"/>
    </source>
</evidence>
<dbReference type="PANTHER" id="PTHR10778:SF13">
    <property type="entry name" value="ADENOSINE 3'-PHOSPHO 5'-PHOSPHOSULFATE TRANSPORTER 1"/>
    <property type="match status" value="1"/>
</dbReference>
<evidence type="ECO:0000256" key="8">
    <source>
        <dbReference type="SAM" id="Phobius"/>
    </source>
</evidence>
<feature type="transmembrane region" description="Helical" evidence="8">
    <location>
        <begin position="350"/>
        <end position="370"/>
    </location>
</feature>
<feature type="transmembrane region" description="Helical" evidence="8">
    <location>
        <begin position="248"/>
        <end position="266"/>
    </location>
</feature>
<dbReference type="OrthoDB" id="10035043at2759"/>
<feature type="transmembrane region" description="Helical" evidence="8">
    <location>
        <begin position="377"/>
        <end position="400"/>
    </location>
</feature>
<dbReference type="Pfam" id="PF08449">
    <property type="entry name" value="UAA"/>
    <property type="match status" value="1"/>
</dbReference>
<dbReference type="GO" id="GO:0046964">
    <property type="term" value="F:3'-phosphoadenosine 5'-phosphosulfate transmembrane transporter activity"/>
    <property type="evidence" value="ECO:0007669"/>
    <property type="project" value="TreeGrafter"/>
</dbReference>
<feature type="transmembrane region" description="Helical" evidence="8">
    <location>
        <begin position="120"/>
        <end position="140"/>
    </location>
</feature>
<keyword evidence="6 8" id="KW-0472">Membrane</keyword>
<comment type="caution">
    <text evidence="10">The sequence shown here is derived from an EMBL/GenBank/DDBJ whole genome shotgun (WGS) entry which is preliminary data.</text>
</comment>
<feature type="transmembrane region" description="Helical" evidence="8">
    <location>
        <begin position="406"/>
        <end position="424"/>
    </location>
</feature>
<dbReference type="GO" id="GO:0005789">
    <property type="term" value="C:endoplasmic reticulum membrane"/>
    <property type="evidence" value="ECO:0007669"/>
    <property type="project" value="TreeGrafter"/>
</dbReference>
<dbReference type="InterPro" id="IPR013657">
    <property type="entry name" value="SCL35B1-4/HUT1"/>
</dbReference>